<proteinExistence type="predicted"/>
<dbReference type="EMBL" id="CAJFCW020000006">
    <property type="protein sequence ID" value="CAG9128449.1"/>
    <property type="molecule type" value="Genomic_DNA"/>
</dbReference>
<protein>
    <recommendedName>
        <fullName evidence="5">MARVEL domain-containing protein</fullName>
    </recommendedName>
</protein>
<keyword evidence="1" id="KW-1133">Transmembrane helix</keyword>
<keyword evidence="4" id="KW-1185">Reference proteome</keyword>
<sequence>MVAWFALTSNFLILVMYLLGVQRKSVETTNNSITYFAVTIADFFVNTILGALFCIGTLINAIAMVSGIEHRFSLFLTYLFATIFCAISAVAMIYYVIRIYRACPNGNLSNLKYLIVDGKEIVLREGFGYSTNTASGPRQYA</sequence>
<evidence type="ECO:0008006" key="5">
    <source>
        <dbReference type="Google" id="ProtNLM"/>
    </source>
</evidence>
<evidence type="ECO:0000256" key="2">
    <source>
        <dbReference type="SAM" id="SignalP"/>
    </source>
</evidence>
<dbReference type="OrthoDB" id="5822306at2759"/>
<evidence type="ECO:0000313" key="3">
    <source>
        <dbReference type="EMBL" id="CAD5231125.1"/>
    </source>
</evidence>
<dbReference type="EMBL" id="CAJFDH010000006">
    <property type="protein sequence ID" value="CAD5231125.1"/>
    <property type="molecule type" value="Genomic_DNA"/>
</dbReference>
<keyword evidence="1" id="KW-0812">Transmembrane</keyword>
<dbReference type="Proteomes" id="UP000783686">
    <property type="component" value="Unassembled WGS sequence"/>
</dbReference>
<evidence type="ECO:0000256" key="1">
    <source>
        <dbReference type="SAM" id="Phobius"/>
    </source>
</evidence>
<dbReference type="AlphaFoldDB" id="A0A811LRR2"/>
<keyword evidence="2" id="KW-0732">Signal</keyword>
<feature type="chain" id="PRO_5036408578" description="MARVEL domain-containing protein" evidence="2">
    <location>
        <begin position="24"/>
        <end position="141"/>
    </location>
</feature>
<gene>
    <name evidence="3" type="ORF">BOKJ2_LOCUS14485</name>
</gene>
<feature type="signal peptide" evidence="2">
    <location>
        <begin position="1"/>
        <end position="23"/>
    </location>
</feature>
<accession>A0A811LRR2</accession>
<feature type="transmembrane region" description="Helical" evidence="1">
    <location>
        <begin position="33"/>
        <end position="63"/>
    </location>
</feature>
<feature type="transmembrane region" description="Helical" evidence="1">
    <location>
        <begin position="75"/>
        <end position="97"/>
    </location>
</feature>
<organism evidence="3 4">
    <name type="scientific">Bursaphelenchus okinawaensis</name>
    <dbReference type="NCBI Taxonomy" id="465554"/>
    <lineage>
        <taxon>Eukaryota</taxon>
        <taxon>Metazoa</taxon>
        <taxon>Ecdysozoa</taxon>
        <taxon>Nematoda</taxon>
        <taxon>Chromadorea</taxon>
        <taxon>Rhabditida</taxon>
        <taxon>Tylenchina</taxon>
        <taxon>Tylenchomorpha</taxon>
        <taxon>Aphelenchoidea</taxon>
        <taxon>Aphelenchoididae</taxon>
        <taxon>Bursaphelenchus</taxon>
    </lineage>
</organism>
<reference evidence="3" key="1">
    <citation type="submission" date="2020-09" db="EMBL/GenBank/DDBJ databases">
        <authorList>
            <person name="Kikuchi T."/>
        </authorList>
    </citation>
    <scope>NUCLEOTIDE SEQUENCE</scope>
    <source>
        <strain evidence="3">SH1</strain>
    </source>
</reference>
<dbReference type="Proteomes" id="UP000614601">
    <property type="component" value="Unassembled WGS sequence"/>
</dbReference>
<name>A0A811LRR2_9BILA</name>
<comment type="caution">
    <text evidence="3">The sequence shown here is derived from an EMBL/GenBank/DDBJ whole genome shotgun (WGS) entry which is preliminary data.</text>
</comment>
<evidence type="ECO:0000313" key="4">
    <source>
        <dbReference type="Proteomes" id="UP000614601"/>
    </source>
</evidence>
<keyword evidence="1" id="KW-0472">Membrane</keyword>